<evidence type="ECO:0000259" key="1">
    <source>
        <dbReference type="Pfam" id="PF16798"/>
    </source>
</evidence>
<feature type="domain" description="DUF5069" evidence="1">
    <location>
        <begin position="11"/>
        <end position="145"/>
    </location>
</feature>
<gene>
    <name evidence="2" type="ORF">ACFSSA_14005</name>
</gene>
<dbReference type="Pfam" id="PF16798">
    <property type="entry name" value="DUF5069"/>
    <property type="match status" value="1"/>
</dbReference>
<reference evidence="3" key="1">
    <citation type="journal article" date="2019" name="Int. J. Syst. Evol. Microbiol.">
        <title>The Global Catalogue of Microorganisms (GCM) 10K type strain sequencing project: providing services to taxonomists for standard genome sequencing and annotation.</title>
        <authorList>
            <consortium name="The Broad Institute Genomics Platform"/>
            <consortium name="The Broad Institute Genome Sequencing Center for Infectious Disease"/>
            <person name="Wu L."/>
            <person name="Ma J."/>
        </authorList>
    </citation>
    <scope>NUCLEOTIDE SEQUENCE [LARGE SCALE GENOMIC DNA]</scope>
    <source>
        <strain evidence="3">CGMCC 4.7106</strain>
    </source>
</reference>
<protein>
    <submittedName>
        <fullName evidence="2">DUF5069 domain-containing protein</fullName>
    </submittedName>
</protein>
<dbReference type="InterPro" id="IPR031849">
    <property type="entry name" value="DUF5069"/>
</dbReference>
<sequence length="146" mass="16748">MDIPSLDLTTEFPRSPRDTSIAGYCIAARALDKCRAVLNNTAGEYHSGCPLDLVWLDFVGIKFKAFRKFVSSGADDAAVSEWIKENAKQKSRSEVIKWNNKMRDKRISKMSPDLQEFLEDYIPANLPADKIVRVWFDVYDIEEKRI</sequence>
<dbReference type="RefSeq" id="WP_386821151.1">
    <property type="nucleotide sequence ID" value="NZ_JBHUIT010000031.1"/>
</dbReference>
<evidence type="ECO:0000313" key="2">
    <source>
        <dbReference type="EMBL" id="MFD2257791.1"/>
    </source>
</evidence>
<organism evidence="2 3">
    <name type="scientific">Luteolibacter algae</name>
    <dbReference type="NCBI Taxonomy" id="454151"/>
    <lineage>
        <taxon>Bacteria</taxon>
        <taxon>Pseudomonadati</taxon>
        <taxon>Verrucomicrobiota</taxon>
        <taxon>Verrucomicrobiia</taxon>
        <taxon>Verrucomicrobiales</taxon>
        <taxon>Verrucomicrobiaceae</taxon>
        <taxon>Luteolibacter</taxon>
    </lineage>
</organism>
<evidence type="ECO:0000313" key="3">
    <source>
        <dbReference type="Proteomes" id="UP001597375"/>
    </source>
</evidence>
<dbReference type="EMBL" id="JBHUIT010000031">
    <property type="protein sequence ID" value="MFD2257791.1"/>
    <property type="molecule type" value="Genomic_DNA"/>
</dbReference>
<name>A0ABW5DCP1_9BACT</name>
<proteinExistence type="predicted"/>
<keyword evidence="3" id="KW-1185">Reference proteome</keyword>
<accession>A0ABW5DCP1</accession>
<dbReference type="Proteomes" id="UP001597375">
    <property type="component" value="Unassembled WGS sequence"/>
</dbReference>
<comment type="caution">
    <text evidence="2">The sequence shown here is derived from an EMBL/GenBank/DDBJ whole genome shotgun (WGS) entry which is preliminary data.</text>
</comment>